<name>A0A7W4PQL7_9PROT</name>
<dbReference type="SUPFAM" id="SSF47413">
    <property type="entry name" value="lambda repressor-like DNA-binding domains"/>
    <property type="match status" value="1"/>
</dbReference>
<dbReference type="InterPro" id="IPR010982">
    <property type="entry name" value="Lambda_DNA-bd_dom_sf"/>
</dbReference>
<proteinExistence type="predicted"/>
<accession>A0A7W4PQL7</accession>
<sequence length="78" mass="8525">MADGTNEIRLDNVTMGAVLREEFLAPLGLSARALAAETAILPGERSGTTAEFWMNLQVAHDLEAARRQLARSRAHRHA</sequence>
<evidence type="ECO:0000313" key="2">
    <source>
        <dbReference type="Proteomes" id="UP000540556"/>
    </source>
</evidence>
<reference evidence="1 2" key="1">
    <citation type="submission" date="2020-04" db="EMBL/GenBank/DDBJ databases">
        <title>Description of novel Gluconacetobacter.</title>
        <authorList>
            <person name="Sombolestani A."/>
        </authorList>
    </citation>
    <scope>NUCLEOTIDE SEQUENCE [LARGE SCALE GENOMIC DNA]</scope>
    <source>
        <strain evidence="1 2">LMG 27800</strain>
    </source>
</reference>
<dbReference type="GO" id="GO:0003677">
    <property type="term" value="F:DNA binding"/>
    <property type="evidence" value="ECO:0007669"/>
    <property type="project" value="InterPro"/>
</dbReference>
<dbReference type="AlphaFoldDB" id="A0A7W4PQL7"/>
<dbReference type="Proteomes" id="UP000540556">
    <property type="component" value="Unassembled WGS sequence"/>
</dbReference>
<dbReference type="RefSeq" id="WP_182951048.1">
    <property type="nucleotide sequence ID" value="NZ_JABEQK010000017.1"/>
</dbReference>
<evidence type="ECO:0000313" key="1">
    <source>
        <dbReference type="EMBL" id="MBB2206513.1"/>
    </source>
</evidence>
<protein>
    <submittedName>
        <fullName evidence="1">Addiction module antidote protein, HigA family</fullName>
    </submittedName>
</protein>
<dbReference type="Gene3D" id="1.10.260.40">
    <property type="entry name" value="lambda repressor-like DNA-binding domains"/>
    <property type="match status" value="1"/>
</dbReference>
<dbReference type="EMBL" id="JABEQK010000017">
    <property type="protein sequence ID" value="MBB2206513.1"/>
    <property type="molecule type" value="Genomic_DNA"/>
</dbReference>
<organism evidence="1 2">
    <name type="scientific">Gluconacetobacter takamatsuzukensis</name>
    <dbReference type="NCBI Taxonomy" id="1286190"/>
    <lineage>
        <taxon>Bacteria</taxon>
        <taxon>Pseudomonadati</taxon>
        <taxon>Pseudomonadota</taxon>
        <taxon>Alphaproteobacteria</taxon>
        <taxon>Acetobacterales</taxon>
        <taxon>Acetobacteraceae</taxon>
        <taxon>Gluconacetobacter</taxon>
    </lineage>
</organism>
<keyword evidence="2" id="KW-1185">Reference proteome</keyword>
<gene>
    <name evidence="1" type="ORF">HLH27_16065</name>
</gene>
<comment type="caution">
    <text evidence="1">The sequence shown here is derived from an EMBL/GenBank/DDBJ whole genome shotgun (WGS) entry which is preliminary data.</text>
</comment>